<dbReference type="Proteomes" id="UP000479710">
    <property type="component" value="Unassembled WGS sequence"/>
</dbReference>
<name>A0A6G1C051_9ORYZ</name>
<sequence length="67" mass="7327">MVTRVQLLSWQHAERLGHSVRSTTALRANDDGARMTFDSNTASGKVASIGGTAVINDGTRTGWKRRR</sequence>
<keyword evidence="2" id="KW-1185">Reference proteome</keyword>
<evidence type="ECO:0000313" key="2">
    <source>
        <dbReference type="Proteomes" id="UP000479710"/>
    </source>
</evidence>
<comment type="caution">
    <text evidence="1">The sequence shown here is derived from an EMBL/GenBank/DDBJ whole genome shotgun (WGS) entry which is preliminary data.</text>
</comment>
<evidence type="ECO:0000313" key="1">
    <source>
        <dbReference type="EMBL" id="KAF0893347.1"/>
    </source>
</evidence>
<protein>
    <submittedName>
        <fullName evidence="1">Uncharacterized protein</fullName>
    </submittedName>
</protein>
<gene>
    <name evidence="1" type="ORF">E2562_023977</name>
</gene>
<dbReference type="AlphaFoldDB" id="A0A6G1C051"/>
<accession>A0A6G1C051</accession>
<proteinExistence type="predicted"/>
<organism evidence="1 2">
    <name type="scientific">Oryza meyeriana var. granulata</name>
    <dbReference type="NCBI Taxonomy" id="110450"/>
    <lineage>
        <taxon>Eukaryota</taxon>
        <taxon>Viridiplantae</taxon>
        <taxon>Streptophyta</taxon>
        <taxon>Embryophyta</taxon>
        <taxon>Tracheophyta</taxon>
        <taxon>Spermatophyta</taxon>
        <taxon>Magnoliopsida</taxon>
        <taxon>Liliopsida</taxon>
        <taxon>Poales</taxon>
        <taxon>Poaceae</taxon>
        <taxon>BOP clade</taxon>
        <taxon>Oryzoideae</taxon>
        <taxon>Oryzeae</taxon>
        <taxon>Oryzinae</taxon>
        <taxon>Oryza</taxon>
        <taxon>Oryza meyeriana</taxon>
    </lineage>
</organism>
<reference evidence="1 2" key="1">
    <citation type="submission" date="2019-11" db="EMBL/GenBank/DDBJ databases">
        <title>Whole genome sequence of Oryza granulata.</title>
        <authorList>
            <person name="Li W."/>
        </authorList>
    </citation>
    <scope>NUCLEOTIDE SEQUENCE [LARGE SCALE GENOMIC DNA]</scope>
    <source>
        <strain evidence="2">cv. Menghai</strain>
        <tissue evidence="1">Leaf</tissue>
    </source>
</reference>
<dbReference type="EMBL" id="SPHZ02000011">
    <property type="protein sequence ID" value="KAF0893347.1"/>
    <property type="molecule type" value="Genomic_DNA"/>
</dbReference>